<dbReference type="PANTHER" id="PTHR31052">
    <property type="entry name" value="COBRA-LIKE PROTEIN 7"/>
    <property type="match status" value="1"/>
</dbReference>
<evidence type="ECO:0000256" key="2">
    <source>
        <dbReference type="ARBA" id="ARBA00022729"/>
    </source>
</evidence>
<evidence type="ECO:0008006" key="8">
    <source>
        <dbReference type="Google" id="ProtNLM"/>
    </source>
</evidence>
<evidence type="ECO:0000256" key="3">
    <source>
        <dbReference type="ARBA" id="ARBA00023180"/>
    </source>
</evidence>
<evidence type="ECO:0000256" key="1">
    <source>
        <dbReference type="ARBA" id="ARBA00005507"/>
    </source>
</evidence>
<sequence length="492" mass="53009">MAPAGRARGAGGGQGPWSRAAPALALLVCVCSLWLPSGVEAVLPFGANISALPLSQQYLYTCEGVIITYTVDENVERIIPISPKNATQPYKFDASGTLTNAGYEELQNWELWIGFQHDEVLADAPGLIISSGLEKVPGALVGNGTTIVGVANPDLLTSIDTAENLDLIQVDFKITGTEFGVGPGQPIEIPLPKNVTLMNPGYNCSKPEMETNVTMVVCCTENRTKVETERNYLRRQVGDINIFYDVLAPYGNSYTARVTIDMDDPIGRIDHWNLTWSWMFNEFISSMQGAQTLEQSTPSIVDLDSSAAFNPANPPGCCRNGSLLPAAIDPKATKSVFTMTVMKGRTQFPGPGLHTIVIPCPTCACGGCGPLTRPPNPKCNPNIDPMLLPTTRLTLFNWETEVMPQCFNGSTVKDLDPVTQKNNTLIFLQGKEGYNNFLMGLDKGLVPGKKVWFNGDECAMPTYFPTSAAARSGSLALGMALALALPLLLLLL</sequence>
<keyword evidence="7" id="KW-1185">Reference proteome</keyword>
<dbReference type="PANTHER" id="PTHR31052:SF3">
    <property type="entry name" value="COBRA-LIKE PROTEIN 7"/>
    <property type="match status" value="1"/>
</dbReference>
<evidence type="ECO:0000256" key="4">
    <source>
        <dbReference type="SAM" id="Phobius"/>
    </source>
</evidence>
<proteinExistence type="inferred from homology"/>
<accession>A0A176WB62</accession>
<dbReference type="Proteomes" id="UP000077202">
    <property type="component" value="Unassembled WGS sequence"/>
</dbReference>
<organism evidence="6 7">
    <name type="scientific">Marchantia polymorpha subsp. ruderalis</name>
    <dbReference type="NCBI Taxonomy" id="1480154"/>
    <lineage>
        <taxon>Eukaryota</taxon>
        <taxon>Viridiplantae</taxon>
        <taxon>Streptophyta</taxon>
        <taxon>Embryophyta</taxon>
        <taxon>Marchantiophyta</taxon>
        <taxon>Marchantiopsida</taxon>
        <taxon>Marchantiidae</taxon>
        <taxon>Marchantiales</taxon>
        <taxon>Marchantiaceae</taxon>
        <taxon>Marchantia</taxon>
    </lineage>
</organism>
<dbReference type="EMBL" id="LVLJ01001380">
    <property type="protein sequence ID" value="OAE29871.1"/>
    <property type="molecule type" value="Genomic_DNA"/>
</dbReference>
<dbReference type="AlphaFoldDB" id="A0A176WB62"/>
<evidence type="ECO:0000313" key="7">
    <source>
        <dbReference type="Proteomes" id="UP000077202"/>
    </source>
</evidence>
<dbReference type="GO" id="GO:0016020">
    <property type="term" value="C:membrane"/>
    <property type="evidence" value="ECO:0007669"/>
    <property type="project" value="InterPro"/>
</dbReference>
<keyword evidence="4" id="KW-1133">Transmembrane helix</keyword>
<name>A0A176WB62_MARPO</name>
<dbReference type="Pfam" id="PF04833">
    <property type="entry name" value="COBRA"/>
    <property type="match status" value="1"/>
</dbReference>
<keyword evidence="4" id="KW-0472">Membrane</keyword>
<protein>
    <recommendedName>
        <fullName evidence="8">COBRA-like protein</fullName>
    </recommendedName>
</protein>
<dbReference type="GO" id="GO:0010215">
    <property type="term" value="P:cellulose microfibril organization"/>
    <property type="evidence" value="ECO:0007669"/>
    <property type="project" value="InterPro"/>
</dbReference>
<keyword evidence="3" id="KW-0325">Glycoprotein</keyword>
<keyword evidence="4" id="KW-0812">Transmembrane</keyword>
<keyword evidence="2 5" id="KW-0732">Signal</keyword>
<feature type="chain" id="PRO_5008052383" description="COBRA-like protein" evidence="5">
    <location>
        <begin position="42"/>
        <end position="492"/>
    </location>
</feature>
<dbReference type="InterPro" id="IPR006918">
    <property type="entry name" value="COBRA_pln"/>
</dbReference>
<reference evidence="6" key="1">
    <citation type="submission" date="2016-03" db="EMBL/GenBank/DDBJ databases">
        <title>Mechanisms controlling the formation of the plant cell surface in tip-growing cells are functionally conserved among land plants.</title>
        <authorList>
            <person name="Honkanen S."/>
            <person name="Jones V.A."/>
            <person name="Morieri G."/>
            <person name="Champion C."/>
            <person name="Hetherington A.J."/>
            <person name="Kelly S."/>
            <person name="Saint-Marcoux D."/>
            <person name="Proust H."/>
            <person name="Prescott H."/>
            <person name="Dolan L."/>
        </authorList>
    </citation>
    <scope>NUCLEOTIDE SEQUENCE [LARGE SCALE GENOMIC DNA]</scope>
    <source>
        <tissue evidence="6">Whole gametophyte</tissue>
    </source>
</reference>
<comment type="similarity">
    <text evidence="1">Belongs to the COBRA family.</text>
</comment>
<feature type="signal peptide" evidence="5">
    <location>
        <begin position="1"/>
        <end position="41"/>
    </location>
</feature>
<evidence type="ECO:0000256" key="5">
    <source>
        <dbReference type="SAM" id="SignalP"/>
    </source>
</evidence>
<feature type="transmembrane region" description="Helical" evidence="4">
    <location>
        <begin position="473"/>
        <end position="491"/>
    </location>
</feature>
<comment type="caution">
    <text evidence="6">The sequence shown here is derived from an EMBL/GenBank/DDBJ whole genome shotgun (WGS) entry which is preliminary data.</text>
</comment>
<gene>
    <name evidence="6" type="ORF">AXG93_773s1100</name>
</gene>
<evidence type="ECO:0000313" key="6">
    <source>
        <dbReference type="EMBL" id="OAE29871.1"/>
    </source>
</evidence>